<dbReference type="AlphaFoldDB" id="A0A383S5R9"/>
<evidence type="ECO:0000313" key="4">
    <source>
        <dbReference type="Proteomes" id="UP000263928"/>
    </source>
</evidence>
<keyword evidence="4" id="KW-1185">Reference proteome</keyword>
<name>A0A383S5R9_9ACTN</name>
<feature type="transmembrane region" description="Helical" evidence="1">
    <location>
        <begin position="15"/>
        <end position="34"/>
    </location>
</feature>
<reference evidence="4" key="2">
    <citation type="submission" date="2018-08" db="EMBL/GenBank/DDBJ databases">
        <authorList>
            <person name="Hornung B."/>
        </authorList>
    </citation>
    <scope>NUCLEOTIDE SEQUENCE [LARGE SCALE GENOMIC DNA]</scope>
</reference>
<keyword evidence="1" id="KW-1133">Transmembrane helix</keyword>
<dbReference type="InterPro" id="IPR025962">
    <property type="entry name" value="SdpI/YhfL"/>
</dbReference>
<dbReference type="Proteomes" id="UP000263928">
    <property type="component" value="Unassembled WGS sequence"/>
</dbReference>
<dbReference type="OrthoDB" id="3842351at2"/>
<reference evidence="2 5" key="3">
    <citation type="submission" date="2018-10" db="EMBL/GenBank/DDBJ databases">
        <title>Propionibacterium australiense Genome Sequencing and Assembly.</title>
        <authorList>
            <person name="Bernier A.-M."/>
            <person name="Bernard K."/>
        </authorList>
    </citation>
    <scope>NUCLEOTIDE SEQUENCE [LARGE SCALE GENOMIC DNA]</scope>
    <source>
        <strain evidence="2 5">NML98A078</strain>
    </source>
</reference>
<dbReference type="RefSeq" id="WP_119161612.1">
    <property type="nucleotide sequence ID" value="NZ_RCIV01000006.1"/>
</dbReference>
<dbReference type="EMBL" id="RCIW01000008">
    <property type="protein sequence ID" value="RLP10172.1"/>
    <property type="molecule type" value="Genomic_DNA"/>
</dbReference>
<dbReference type="Pfam" id="PF13630">
    <property type="entry name" value="SdpI"/>
    <property type="match status" value="1"/>
</dbReference>
<dbReference type="EMBL" id="UNQJ01000006">
    <property type="protein sequence ID" value="SYZ33257.1"/>
    <property type="molecule type" value="Genomic_DNA"/>
</dbReference>
<feature type="transmembrane region" description="Helical" evidence="1">
    <location>
        <begin position="73"/>
        <end position="89"/>
    </location>
</feature>
<dbReference type="Proteomes" id="UP000279336">
    <property type="component" value="Unassembled WGS sequence"/>
</dbReference>
<keyword evidence="1" id="KW-0812">Transmembrane</keyword>
<keyword evidence="1" id="KW-0472">Membrane</keyword>
<proteinExistence type="predicted"/>
<gene>
    <name evidence="2" type="ORF">D7U36_06260</name>
    <name evidence="3" type="ORF">PROPAUS_1175</name>
</gene>
<organism evidence="3 4">
    <name type="scientific">Propionibacterium australiense</name>
    <dbReference type="NCBI Taxonomy" id="119981"/>
    <lineage>
        <taxon>Bacteria</taxon>
        <taxon>Bacillati</taxon>
        <taxon>Actinomycetota</taxon>
        <taxon>Actinomycetes</taxon>
        <taxon>Propionibacteriales</taxon>
        <taxon>Propionibacteriaceae</taxon>
        <taxon>Propionibacterium</taxon>
    </lineage>
</organism>
<accession>A0A383S5R9</accession>
<evidence type="ECO:0000256" key="1">
    <source>
        <dbReference type="SAM" id="Phobius"/>
    </source>
</evidence>
<protein>
    <submittedName>
        <fullName evidence="2">SdpI family protein</fullName>
    </submittedName>
    <submittedName>
        <fullName evidence="3">SdpI/YhfL protein family</fullName>
    </submittedName>
</protein>
<evidence type="ECO:0000313" key="5">
    <source>
        <dbReference type="Proteomes" id="UP000279336"/>
    </source>
</evidence>
<sequence>MKGGDAMTGITTTGWIMFVGAITLPMAGFVTYCAQSRPNAKPNRWAGIRIRVVASSPEVWRAAHRAALRWEKFILIGFCGTAVVCLLVLRSWHLVLAESILFGGYLIPLGLNARHACKVARAMVDAQQDGPLRSVHQ</sequence>
<feature type="transmembrane region" description="Helical" evidence="1">
    <location>
        <begin position="95"/>
        <end position="113"/>
    </location>
</feature>
<reference evidence="3" key="1">
    <citation type="submission" date="2018-08" db="EMBL/GenBank/DDBJ databases">
        <authorList>
            <person name="Ferrada E.E."/>
            <person name="Latorre B.A."/>
        </authorList>
    </citation>
    <scope>NUCLEOTIDE SEQUENCE [LARGE SCALE GENOMIC DNA]</scope>
    <source>
        <strain evidence="3">Propionibacterium_australiense1</strain>
    </source>
</reference>
<evidence type="ECO:0000313" key="2">
    <source>
        <dbReference type="EMBL" id="RLP10172.1"/>
    </source>
</evidence>
<evidence type="ECO:0000313" key="3">
    <source>
        <dbReference type="EMBL" id="SYZ33257.1"/>
    </source>
</evidence>